<proteinExistence type="predicted"/>
<accession>A0A4P6KYG7</accession>
<organism evidence="1 2">
    <name type="scientific">Pseudoduganella lutea</name>
    <dbReference type="NCBI Taxonomy" id="321985"/>
    <lineage>
        <taxon>Bacteria</taxon>
        <taxon>Pseudomonadati</taxon>
        <taxon>Pseudomonadota</taxon>
        <taxon>Betaproteobacteria</taxon>
        <taxon>Burkholderiales</taxon>
        <taxon>Oxalobacteraceae</taxon>
        <taxon>Telluria group</taxon>
        <taxon>Pseudoduganella</taxon>
    </lineage>
</organism>
<sequence length="88" mass="9997">MDNEIKDGHDVSTRIREFSFVIEDLEWPFYGLQEEIEQLPEVCINGDFIVQSEDRLNDVLDRITILCLGCLKEAMNGAALPVKESGQP</sequence>
<reference evidence="1 2" key="1">
    <citation type="submission" date="2019-02" db="EMBL/GenBank/DDBJ databases">
        <title>Draft Genome Sequences of Six Type Strains of the Genus Massilia.</title>
        <authorList>
            <person name="Miess H."/>
            <person name="Frediansyhah A."/>
            <person name="Gross H."/>
        </authorList>
    </citation>
    <scope>NUCLEOTIDE SEQUENCE [LARGE SCALE GENOMIC DNA]</scope>
    <source>
        <strain evidence="1 2">DSM 17473</strain>
    </source>
</reference>
<keyword evidence="2" id="KW-1185">Reference proteome</keyword>
<dbReference type="OrthoDB" id="9013506at2"/>
<gene>
    <name evidence="1" type="ORF">EWM63_12145</name>
</gene>
<dbReference type="Proteomes" id="UP000290637">
    <property type="component" value="Chromosome"/>
</dbReference>
<evidence type="ECO:0000313" key="1">
    <source>
        <dbReference type="EMBL" id="QBE63632.1"/>
    </source>
</evidence>
<dbReference type="AlphaFoldDB" id="A0A4P6KYG7"/>
<evidence type="ECO:0000313" key="2">
    <source>
        <dbReference type="Proteomes" id="UP000290637"/>
    </source>
</evidence>
<name>A0A4P6KYG7_9BURK</name>
<dbReference type="RefSeq" id="WP_130186753.1">
    <property type="nucleotide sequence ID" value="NZ_CP035913.1"/>
</dbReference>
<dbReference type="KEGG" id="plue:EWM63_12145"/>
<dbReference type="EMBL" id="CP035913">
    <property type="protein sequence ID" value="QBE63632.1"/>
    <property type="molecule type" value="Genomic_DNA"/>
</dbReference>
<protein>
    <submittedName>
        <fullName evidence="1">Uncharacterized protein</fullName>
    </submittedName>
</protein>